<evidence type="ECO:0000313" key="1">
    <source>
        <dbReference type="EMBL" id="OXT02739.1"/>
    </source>
</evidence>
<name>A0A231V3I3_9HYPH</name>
<keyword evidence="2" id="KW-1185">Reference proteome</keyword>
<organism evidence="1 2">
    <name type="scientific">Notoacmeibacter marinus</name>
    <dbReference type="NCBI Taxonomy" id="1876515"/>
    <lineage>
        <taxon>Bacteria</taxon>
        <taxon>Pseudomonadati</taxon>
        <taxon>Pseudomonadota</taxon>
        <taxon>Alphaproteobacteria</taxon>
        <taxon>Hyphomicrobiales</taxon>
        <taxon>Notoacmeibacteraceae</taxon>
        <taxon>Notoacmeibacter</taxon>
    </lineage>
</organism>
<dbReference type="AlphaFoldDB" id="A0A231V3I3"/>
<proteinExistence type="predicted"/>
<reference evidence="2" key="1">
    <citation type="journal article" date="2017" name="Int. J. Syst. Evol. Microbiol.">
        <title>Notoacmeibacter marinus gen. nov., sp. nov., isolated from the gut of a limpet and proposal of Notoacmeibacteraceae fam. nov. in the order Rhizobiales of the class Alphaproteobacteria.</title>
        <authorList>
            <person name="Huang Z."/>
            <person name="Guo F."/>
            <person name="Lai Q."/>
        </authorList>
    </citation>
    <scope>NUCLEOTIDE SEQUENCE [LARGE SCALE GENOMIC DNA]</scope>
    <source>
        <strain evidence="2">XMTR2A4</strain>
    </source>
</reference>
<protein>
    <submittedName>
        <fullName evidence="1">Uncharacterized protein</fullName>
    </submittedName>
</protein>
<accession>A0A231V3I3</accession>
<comment type="caution">
    <text evidence="1">The sequence shown here is derived from an EMBL/GenBank/DDBJ whole genome shotgun (WGS) entry which is preliminary data.</text>
</comment>
<dbReference type="RefSeq" id="WP_094076689.1">
    <property type="nucleotide sequence ID" value="NZ_NBYO01000001.1"/>
</dbReference>
<evidence type="ECO:0000313" key="2">
    <source>
        <dbReference type="Proteomes" id="UP000215405"/>
    </source>
</evidence>
<gene>
    <name evidence="1" type="ORF">B7H23_07655</name>
</gene>
<dbReference type="EMBL" id="NBYO01000001">
    <property type="protein sequence ID" value="OXT02739.1"/>
    <property type="molecule type" value="Genomic_DNA"/>
</dbReference>
<sequence>MNLRIVPSRKEIILRHSYDACTKFDVIKRFTAEYQRFLALDLRNAGRESFKEYVCSTIHSHLEVEKFVDAEGNIFDLDPEEDVTAETLKNLLTKKSDQVARIHDATIRIIHAFNSVVSGMNVGFNRPSFVETLGASTSMQYASPISVSDIDDTMKLFDDKIFIYKGSTSSFPASLDSECVLMWFRQLPAESFLYTRFIASPSALEFSHFLMTKADRSDWQDNHFTGVAVRTREGLSCHLASLNLRIPAYALIKIAETGGLTCALHSYQTPGYLLDYSEISPVEDDDVLEKFTHWPWKIL</sequence>
<dbReference type="Proteomes" id="UP000215405">
    <property type="component" value="Unassembled WGS sequence"/>
</dbReference>